<protein>
    <recommendedName>
        <fullName evidence="5">Putative 3-methyladenine DNA glycosylase</fullName>
        <ecNumber evidence="5">3.2.2.-</ecNumber>
    </recommendedName>
</protein>
<evidence type="ECO:0000256" key="5">
    <source>
        <dbReference type="HAMAP-Rule" id="MF_00527"/>
    </source>
</evidence>
<dbReference type="HAMAP" id="MF_00527">
    <property type="entry name" value="3MGH"/>
    <property type="match status" value="1"/>
</dbReference>
<dbReference type="Pfam" id="PF02245">
    <property type="entry name" value="Pur_DNA_glyco"/>
    <property type="match status" value="1"/>
</dbReference>
<gene>
    <name evidence="6" type="ORF">DP131_08640</name>
</gene>
<comment type="caution">
    <text evidence="6">The sequence shown here is derived from an EMBL/GenBank/DDBJ whole genome shotgun (WGS) entry which is preliminary data.</text>
</comment>
<organism evidence="6 7">
    <name type="scientific">Clostridium tetani</name>
    <dbReference type="NCBI Taxonomy" id="1513"/>
    <lineage>
        <taxon>Bacteria</taxon>
        <taxon>Bacillati</taxon>
        <taxon>Bacillota</taxon>
        <taxon>Clostridia</taxon>
        <taxon>Eubacteriales</taxon>
        <taxon>Clostridiaceae</taxon>
        <taxon>Clostridium</taxon>
    </lineage>
</organism>
<accession>A0ABY0EP44</accession>
<dbReference type="PANTHER" id="PTHR10429:SF0">
    <property type="entry name" value="DNA-3-METHYLADENINE GLYCOSYLASE"/>
    <property type="match status" value="1"/>
</dbReference>
<dbReference type="Gene3D" id="3.10.300.10">
    <property type="entry name" value="Methylpurine-DNA glycosylase (MPG)"/>
    <property type="match status" value="1"/>
</dbReference>
<reference evidence="6 7" key="1">
    <citation type="submission" date="2018-06" db="EMBL/GenBank/DDBJ databases">
        <title>Genome conservation of Clostridium tetani.</title>
        <authorList>
            <person name="Bruggemann H."/>
            <person name="Popoff M.R."/>
        </authorList>
    </citation>
    <scope>NUCLEOTIDE SEQUENCE [LARGE SCALE GENOMIC DNA]</scope>
    <source>
        <strain evidence="6 7">63.05</strain>
    </source>
</reference>
<dbReference type="NCBIfam" id="NF002001">
    <property type="entry name" value="PRK00802.1-1"/>
    <property type="match status" value="1"/>
</dbReference>
<dbReference type="SUPFAM" id="SSF50486">
    <property type="entry name" value="FMT C-terminal domain-like"/>
    <property type="match status" value="1"/>
</dbReference>
<dbReference type="NCBIfam" id="TIGR00567">
    <property type="entry name" value="3mg"/>
    <property type="match status" value="1"/>
</dbReference>
<keyword evidence="3 5" id="KW-0378">Hydrolase</keyword>
<evidence type="ECO:0000313" key="6">
    <source>
        <dbReference type="EMBL" id="RXI55455.1"/>
    </source>
</evidence>
<evidence type="ECO:0000256" key="1">
    <source>
        <dbReference type="ARBA" id="ARBA00009232"/>
    </source>
</evidence>
<evidence type="ECO:0000256" key="4">
    <source>
        <dbReference type="ARBA" id="ARBA00023204"/>
    </source>
</evidence>
<evidence type="ECO:0000256" key="2">
    <source>
        <dbReference type="ARBA" id="ARBA00022763"/>
    </source>
</evidence>
<dbReference type="PANTHER" id="PTHR10429">
    <property type="entry name" value="DNA-3-METHYLADENINE GLYCOSYLASE"/>
    <property type="match status" value="1"/>
</dbReference>
<sequence>MKIQRKFYEKSALQVAKDLLGKILVHEVEGITLKGKIVETEAYIGAIDKASHAYGGKKTERVMPLYGKPGTAYVYLIYGIYHCFNVITKVEGEAEGVLIRAIEPLEGIEKMSYLRYKKPISEISKTQFKNLTTGPGKLCIALNINKDNNKQDLCNEGSLYIEHNYEKNLNIVESKRVGIDYAEEAKDFLWRFYIEDNPWISKK</sequence>
<dbReference type="Proteomes" id="UP000290273">
    <property type="component" value="Unassembled WGS sequence"/>
</dbReference>
<evidence type="ECO:0000313" key="7">
    <source>
        <dbReference type="Proteomes" id="UP000290273"/>
    </source>
</evidence>
<keyword evidence="2 5" id="KW-0227">DNA damage</keyword>
<dbReference type="RefSeq" id="WP_023437894.1">
    <property type="nucleotide sequence ID" value="NZ_CASHSW010000023.1"/>
</dbReference>
<dbReference type="CDD" id="cd00540">
    <property type="entry name" value="AAG"/>
    <property type="match status" value="1"/>
</dbReference>
<dbReference type="EC" id="3.2.2.-" evidence="5"/>
<dbReference type="EMBL" id="QMAU01000037">
    <property type="protein sequence ID" value="RXI55455.1"/>
    <property type="molecule type" value="Genomic_DNA"/>
</dbReference>
<dbReference type="InterPro" id="IPR011034">
    <property type="entry name" value="Formyl_transferase-like_C_sf"/>
</dbReference>
<proteinExistence type="inferred from homology"/>
<dbReference type="InterPro" id="IPR003180">
    <property type="entry name" value="MPG"/>
</dbReference>
<evidence type="ECO:0000256" key="3">
    <source>
        <dbReference type="ARBA" id="ARBA00022801"/>
    </source>
</evidence>
<keyword evidence="4 5" id="KW-0234">DNA repair</keyword>
<comment type="similarity">
    <text evidence="1 5">Belongs to the DNA glycosylase MPG family.</text>
</comment>
<dbReference type="InterPro" id="IPR036995">
    <property type="entry name" value="MPG_sf"/>
</dbReference>
<name>A0ABY0EP44_CLOTA</name>